<organism evidence="1 2">
    <name type="scientific">Cetraspora pellucida</name>
    <dbReference type="NCBI Taxonomy" id="1433469"/>
    <lineage>
        <taxon>Eukaryota</taxon>
        <taxon>Fungi</taxon>
        <taxon>Fungi incertae sedis</taxon>
        <taxon>Mucoromycota</taxon>
        <taxon>Glomeromycotina</taxon>
        <taxon>Glomeromycetes</taxon>
        <taxon>Diversisporales</taxon>
        <taxon>Gigasporaceae</taxon>
        <taxon>Cetraspora</taxon>
    </lineage>
</organism>
<accession>A0A9N9GL11</accession>
<dbReference type="OrthoDB" id="2474524at2759"/>
<proteinExistence type="predicted"/>
<gene>
    <name evidence="1" type="ORF">CPELLU_LOCUS7385</name>
</gene>
<evidence type="ECO:0000313" key="2">
    <source>
        <dbReference type="Proteomes" id="UP000789759"/>
    </source>
</evidence>
<dbReference type="AlphaFoldDB" id="A0A9N9GL11"/>
<keyword evidence="2" id="KW-1185">Reference proteome</keyword>
<protein>
    <submittedName>
        <fullName evidence="1">10780_t:CDS:1</fullName>
    </submittedName>
</protein>
<dbReference type="Proteomes" id="UP000789759">
    <property type="component" value="Unassembled WGS sequence"/>
</dbReference>
<comment type="caution">
    <text evidence="1">The sequence shown here is derived from an EMBL/GenBank/DDBJ whole genome shotgun (WGS) entry which is preliminary data.</text>
</comment>
<evidence type="ECO:0000313" key="1">
    <source>
        <dbReference type="EMBL" id="CAG8609570.1"/>
    </source>
</evidence>
<reference evidence="1" key="1">
    <citation type="submission" date="2021-06" db="EMBL/GenBank/DDBJ databases">
        <authorList>
            <person name="Kallberg Y."/>
            <person name="Tangrot J."/>
            <person name="Rosling A."/>
        </authorList>
    </citation>
    <scope>NUCLEOTIDE SEQUENCE</scope>
    <source>
        <strain evidence="1">FL966</strain>
    </source>
</reference>
<name>A0A9N9GL11_9GLOM</name>
<sequence length="236" mass="27791">MSQQLPLQPEQELPKDYKENLIFDKNQDLSEHVFKTCLDKICKDDPREKSIFLIKLKEFCQLRCDMMTEIEFNLNSVHDRNDSNYKRAKNCKEKILCSPKFEAQQECDYVIDAYFEHLSKLELGVKVSKMASTRNYNTENIIYDGIEITVRHKECTKCKNQLIEPKDFDSESLSQEFQVSLHSSNTYYETDADDFIEQDNFTYIINQNGIVLNDKLYFSDSELRIDDSLSSKYNSL</sequence>
<dbReference type="EMBL" id="CAJVQA010004934">
    <property type="protein sequence ID" value="CAG8609570.1"/>
    <property type="molecule type" value="Genomic_DNA"/>
</dbReference>